<dbReference type="SUPFAM" id="SSF101936">
    <property type="entry name" value="DNA-binding pseudobarrel domain"/>
    <property type="match status" value="1"/>
</dbReference>
<feature type="domain" description="TF-B3" evidence="6">
    <location>
        <begin position="56"/>
        <end position="151"/>
    </location>
</feature>
<gene>
    <name evidence="7" type="ORF">AAHA92_18662</name>
</gene>
<keyword evidence="2" id="KW-0805">Transcription regulation</keyword>
<dbReference type="InterPro" id="IPR003340">
    <property type="entry name" value="B3_DNA-bd"/>
</dbReference>
<dbReference type="EMBL" id="JBEAFC010000007">
    <property type="protein sequence ID" value="KAL1550734.1"/>
    <property type="molecule type" value="Genomic_DNA"/>
</dbReference>
<keyword evidence="4" id="KW-0804">Transcription</keyword>
<evidence type="ECO:0000256" key="1">
    <source>
        <dbReference type="ARBA" id="ARBA00004123"/>
    </source>
</evidence>
<evidence type="ECO:0000256" key="3">
    <source>
        <dbReference type="ARBA" id="ARBA00023125"/>
    </source>
</evidence>
<accession>A0ABD1H6E6</accession>
<evidence type="ECO:0000313" key="8">
    <source>
        <dbReference type="Proteomes" id="UP001567538"/>
    </source>
</evidence>
<dbReference type="GO" id="GO:0003677">
    <property type="term" value="F:DNA binding"/>
    <property type="evidence" value="ECO:0007669"/>
    <property type="project" value="UniProtKB-KW"/>
</dbReference>
<dbReference type="PROSITE" id="PS50863">
    <property type="entry name" value="B3"/>
    <property type="match status" value="1"/>
</dbReference>
<dbReference type="CDD" id="cd10017">
    <property type="entry name" value="B3_DNA"/>
    <property type="match status" value="1"/>
</dbReference>
<comment type="subcellular location">
    <subcellularLocation>
        <location evidence="1">Nucleus</location>
    </subcellularLocation>
</comment>
<comment type="caution">
    <text evidence="7">The sequence shown here is derived from an EMBL/GenBank/DDBJ whole genome shotgun (WGS) entry which is preliminary data.</text>
</comment>
<dbReference type="GO" id="GO:0005634">
    <property type="term" value="C:nucleus"/>
    <property type="evidence" value="ECO:0007669"/>
    <property type="project" value="UniProtKB-SubCell"/>
</dbReference>
<dbReference type="SMART" id="SM01019">
    <property type="entry name" value="B3"/>
    <property type="match status" value="1"/>
</dbReference>
<dbReference type="AlphaFoldDB" id="A0ABD1H6E6"/>
<sequence length="151" mass="17822">MMHQYYLVVVDDEILDIHSPDIYTSDDYDPSESEIDTENDYEFVEEHDALQKDGYPTFVIALTKSNIERTLEIPFGFWAQHIRMASLQASVFFTVEDRTWEVVLNNSLTKIWVKRGWRRFKQDNALIEGVRCTFQLVDPGEPQFYVSFDRP</sequence>
<dbReference type="Gene3D" id="2.40.330.10">
    <property type="entry name" value="DNA-binding pseudobarrel domain"/>
    <property type="match status" value="1"/>
</dbReference>
<proteinExistence type="predicted"/>
<keyword evidence="3" id="KW-0238">DNA-binding</keyword>
<evidence type="ECO:0000256" key="4">
    <source>
        <dbReference type="ARBA" id="ARBA00023163"/>
    </source>
</evidence>
<evidence type="ECO:0000313" key="7">
    <source>
        <dbReference type="EMBL" id="KAL1550734.1"/>
    </source>
</evidence>
<organism evidence="7 8">
    <name type="scientific">Salvia divinorum</name>
    <name type="common">Maria pastora</name>
    <name type="synonym">Diviner's sage</name>
    <dbReference type="NCBI Taxonomy" id="28513"/>
    <lineage>
        <taxon>Eukaryota</taxon>
        <taxon>Viridiplantae</taxon>
        <taxon>Streptophyta</taxon>
        <taxon>Embryophyta</taxon>
        <taxon>Tracheophyta</taxon>
        <taxon>Spermatophyta</taxon>
        <taxon>Magnoliopsida</taxon>
        <taxon>eudicotyledons</taxon>
        <taxon>Gunneridae</taxon>
        <taxon>Pentapetalae</taxon>
        <taxon>asterids</taxon>
        <taxon>lamiids</taxon>
        <taxon>Lamiales</taxon>
        <taxon>Lamiaceae</taxon>
        <taxon>Nepetoideae</taxon>
        <taxon>Mentheae</taxon>
        <taxon>Salviinae</taxon>
        <taxon>Salvia</taxon>
        <taxon>Salvia subgen. Calosphace</taxon>
    </lineage>
</organism>
<dbReference type="Pfam" id="PF02362">
    <property type="entry name" value="B3"/>
    <property type="match status" value="1"/>
</dbReference>
<keyword evidence="5" id="KW-0539">Nucleus</keyword>
<evidence type="ECO:0000256" key="2">
    <source>
        <dbReference type="ARBA" id="ARBA00023015"/>
    </source>
</evidence>
<dbReference type="Proteomes" id="UP001567538">
    <property type="component" value="Unassembled WGS sequence"/>
</dbReference>
<reference evidence="7 8" key="1">
    <citation type="submission" date="2024-06" db="EMBL/GenBank/DDBJ databases">
        <title>A chromosome level genome sequence of Diviner's sage (Salvia divinorum).</title>
        <authorList>
            <person name="Ford S.A."/>
            <person name="Ro D.-K."/>
            <person name="Ness R.W."/>
            <person name="Phillips M.A."/>
        </authorList>
    </citation>
    <scope>NUCLEOTIDE SEQUENCE [LARGE SCALE GENOMIC DNA]</scope>
    <source>
        <strain evidence="7">SAF-2024a</strain>
        <tissue evidence="7">Leaf</tissue>
    </source>
</reference>
<keyword evidence="8" id="KW-1185">Reference proteome</keyword>
<evidence type="ECO:0000259" key="6">
    <source>
        <dbReference type="PROSITE" id="PS50863"/>
    </source>
</evidence>
<protein>
    <submittedName>
        <fullName evidence="7">B3 domain-containing protein REM20-like</fullName>
    </submittedName>
</protein>
<evidence type="ECO:0000256" key="5">
    <source>
        <dbReference type="ARBA" id="ARBA00023242"/>
    </source>
</evidence>
<name>A0ABD1H6E6_SALDI</name>
<dbReference type="InterPro" id="IPR015300">
    <property type="entry name" value="DNA-bd_pseudobarrel_sf"/>
</dbReference>